<gene>
    <name evidence="2" type="ORF">SCD92_00295</name>
</gene>
<name>A0ABU4RSA1_9GAMM</name>
<proteinExistence type="predicted"/>
<evidence type="ECO:0000256" key="1">
    <source>
        <dbReference type="SAM" id="SignalP"/>
    </source>
</evidence>
<keyword evidence="3" id="KW-1185">Reference proteome</keyword>
<feature type="chain" id="PRO_5045451092" evidence="1">
    <location>
        <begin position="22"/>
        <end position="121"/>
    </location>
</feature>
<sequence length="121" mass="13570">MMKKLILIGLAVIGISGVAYASSYGEDCKGANRFVENLNLDEARAYEVDQILNSYRQVGELAMSGEFDQIPVFIDEKNAELATVLTDEEMIQFKENIGEWAAGKDFSKYKKFAEMAFSDKH</sequence>
<comment type="caution">
    <text evidence="2">The sequence shown here is derived from an EMBL/GenBank/DDBJ whole genome shotgun (WGS) entry which is preliminary data.</text>
</comment>
<dbReference type="Proteomes" id="UP001273505">
    <property type="component" value="Unassembled WGS sequence"/>
</dbReference>
<dbReference type="RefSeq" id="WP_319835043.1">
    <property type="nucleotide sequence ID" value="NZ_JAXAFO010000001.1"/>
</dbReference>
<evidence type="ECO:0000313" key="3">
    <source>
        <dbReference type="Proteomes" id="UP001273505"/>
    </source>
</evidence>
<evidence type="ECO:0000313" key="2">
    <source>
        <dbReference type="EMBL" id="MDX6847775.1"/>
    </source>
</evidence>
<protein>
    <submittedName>
        <fullName evidence="2">Uncharacterized protein</fullName>
    </submittedName>
</protein>
<reference evidence="2 3" key="1">
    <citation type="submission" date="2023-11" db="EMBL/GenBank/DDBJ databases">
        <title>Gilvimarinus fulvus sp. nov., isolated from the surface of Kelp.</title>
        <authorList>
            <person name="Sun Y.Y."/>
            <person name="Gong Y."/>
            <person name="Du Z.J."/>
        </authorList>
    </citation>
    <scope>NUCLEOTIDE SEQUENCE [LARGE SCALE GENOMIC DNA]</scope>
    <source>
        <strain evidence="2 3">SDUM040013</strain>
    </source>
</reference>
<feature type="signal peptide" evidence="1">
    <location>
        <begin position="1"/>
        <end position="21"/>
    </location>
</feature>
<keyword evidence="1" id="KW-0732">Signal</keyword>
<organism evidence="2 3">
    <name type="scientific">Gilvimarinus gilvus</name>
    <dbReference type="NCBI Taxonomy" id="3058038"/>
    <lineage>
        <taxon>Bacteria</taxon>
        <taxon>Pseudomonadati</taxon>
        <taxon>Pseudomonadota</taxon>
        <taxon>Gammaproteobacteria</taxon>
        <taxon>Cellvibrionales</taxon>
        <taxon>Cellvibrionaceae</taxon>
        <taxon>Gilvimarinus</taxon>
    </lineage>
</organism>
<accession>A0ABU4RSA1</accession>
<dbReference type="EMBL" id="JAXAFO010000001">
    <property type="protein sequence ID" value="MDX6847775.1"/>
    <property type="molecule type" value="Genomic_DNA"/>
</dbReference>